<accession>A0A1H7FCZ0</accession>
<protein>
    <submittedName>
        <fullName evidence="12">Putative ATP-binding cassette transporter</fullName>
    </submittedName>
</protein>
<keyword evidence="6 12" id="KW-0067">ATP-binding</keyword>
<dbReference type="GO" id="GO:0034040">
    <property type="term" value="F:ATPase-coupled lipid transmembrane transporter activity"/>
    <property type="evidence" value="ECO:0007669"/>
    <property type="project" value="TreeGrafter"/>
</dbReference>
<keyword evidence="13" id="KW-1185">Reference proteome</keyword>
<dbReference type="Pfam" id="PF00005">
    <property type="entry name" value="ABC_tran"/>
    <property type="match status" value="1"/>
</dbReference>
<dbReference type="CDD" id="cd03228">
    <property type="entry name" value="ABCC_MRP_Like"/>
    <property type="match status" value="1"/>
</dbReference>
<dbReference type="AlphaFoldDB" id="A0A1H7FCZ0"/>
<evidence type="ECO:0000256" key="7">
    <source>
        <dbReference type="ARBA" id="ARBA00022989"/>
    </source>
</evidence>
<feature type="domain" description="ABC transmembrane type-1" evidence="11">
    <location>
        <begin position="27"/>
        <end position="304"/>
    </location>
</feature>
<keyword evidence="8 9" id="KW-0472">Membrane</keyword>
<evidence type="ECO:0000256" key="9">
    <source>
        <dbReference type="SAM" id="Phobius"/>
    </source>
</evidence>
<feature type="transmembrane region" description="Helical" evidence="9">
    <location>
        <begin position="68"/>
        <end position="89"/>
    </location>
</feature>
<dbReference type="PROSITE" id="PS50929">
    <property type="entry name" value="ABC_TM1F"/>
    <property type="match status" value="1"/>
</dbReference>
<evidence type="ECO:0000313" key="12">
    <source>
        <dbReference type="EMBL" id="SEK23849.1"/>
    </source>
</evidence>
<dbReference type="NCBIfam" id="TIGR01194">
    <property type="entry name" value="cyc_pep_trnsptr"/>
    <property type="match status" value="1"/>
</dbReference>
<dbReference type="Gene3D" id="3.40.50.300">
    <property type="entry name" value="P-loop containing nucleotide triphosphate hydrolases"/>
    <property type="match status" value="1"/>
</dbReference>
<dbReference type="GO" id="GO:0005886">
    <property type="term" value="C:plasma membrane"/>
    <property type="evidence" value="ECO:0007669"/>
    <property type="project" value="UniProtKB-SubCell"/>
</dbReference>
<dbReference type="PANTHER" id="PTHR24221:SF654">
    <property type="entry name" value="ATP-BINDING CASSETTE SUB-FAMILY B MEMBER 6"/>
    <property type="match status" value="1"/>
</dbReference>
<dbReference type="EMBL" id="FOAJ01000001">
    <property type="protein sequence ID" value="SEK23849.1"/>
    <property type="molecule type" value="Genomic_DNA"/>
</dbReference>
<feature type="transmembrane region" description="Helical" evidence="9">
    <location>
        <begin position="25"/>
        <end position="48"/>
    </location>
</feature>
<dbReference type="STRING" id="416943.SAMN05445871_5987"/>
<organism evidence="12 13">
    <name type="scientific">Paraburkholderia caballeronis</name>
    <dbReference type="NCBI Taxonomy" id="416943"/>
    <lineage>
        <taxon>Bacteria</taxon>
        <taxon>Pseudomonadati</taxon>
        <taxon>Pseudomonadota</taxon>
        <taxon>Betaproteobacteria</taxon>
        <taxon>Burkholderiales</taxon>
        <taxon>Burkholderiaceae</taxon>
        <taxon>Paraburkholderia</taxon>
    </lineage>
</organism>
<feature type="transmembrane region" description="Helical" evidence="9">
    <location>
        <begin position="162"/>
        <end position="181"/>
    </location>
</feature>
<feature type="transmembrane region" description="Helical" evidence="9">
    <location>
        <begin position="245"/>
        <end position="267"/>
    </location>
</feature>
<dbReference type="InterPro" id="IPR003439">
    <property type="entry name" value="ABC_transporter-like_ATP-bd"/>
</dbReference>
<evidence type="ECO:0000256" key="6">
    <source>
        <dbReference type="ARBA" id="ARBA00022840"/>
    </source>
</evidence>
<feature type="domain" description="ABC transporter" evidence="10">
    <location>
        <begin position="345"/>
        <end position="573"/>
    </location>
</feature>
<dbReference type="InterPro" id="IPR036640">
    <property type="entry name" value="ABC1_TM_sf"/>
</dbReference>
<dbReference type="InterPro" id="IPR005898">
    <property type="entry name" value="Cyc_pep_transpt_SyrD/YojI"/>
</dbReference>
<keyword evidence="3" id="KW-0997">Cell inner membrane</keyword>
<evidence type="ECO:0000256" key="8">
    <source>
        <dbReference type="ARBA" id="ARBA00023136"/>
    </source>
</evidence>
<dbReference type="Gene3D" id="1.20.1560.10">
    <property type="entry name" value="ABC transporter type 1, transmembrane domain"/>
    <property type="match status" value="1"/>
</dbReference>
<dbReference type="OrthoDB" id="9760776at2"/>
<dbReference type="SUPFAM" id="SSF52540">
    <property type="entry name" value="P-loop containing nucleoside triphosphate hydrolases"/>
    <property type="match status" value="1"/>
</dbReference>
<keyword evidence="4 9" id="KW-0812">Transmembrane</keyword>
<proteinExistence type="predicted"/>
<name>A0A1H7FCZ0_9BURK</name>
<dbReference type="GO" id="GO:0015833">
    <property type="term" value="P:peptide transport"/>
    <property type="evidence" value="ECO:0007669"/>
    <property type="project" value="InterPro"/>
</dbReference>
<evidence type="ECO:0000256" key="2">
    <source>
        <dbReference type="ARBA" id="ARBA00022475"/>
    </source>
</evidence>
<feature type="transmembrane region" description="Helical" evidence="9">
    <location>
        <begin position="134"/>
        <end position="156"/>
    </location>
</feature>
<dbReference type="SMART" id="SM00382">
    <property type="entry name" value="AAA"/>
    <property type="match status" value="1"/>
</dbReference>
<evidence type="ECO:0000256" key="1">
    <source>
        <dbReference type="ARBA" id="ARBA00004651"/>
    </source>
</evidence>
<dbReference type="GO" id="GO:0005524">
    <property type="term" value="F:ATP binding"/>
    <property type="evidence" value="ECO:0007669"/>
    <property type="project" value="UniProtKB-KW"/>
</dbReference>
<dbReference type="SUPFAM" id="SSF90123">
    <property type="entry name" value="ABC transporter transmembrane region"/>
    <property type="match status" value="1"/>
</dbReference>
<dbReference type="InterPro" id="IPR027417">
    <property type="entry name" value="P-loop_NTPase"/>
</dbReference>
<evidence type="ECO:0000256" key="4">
    <source>
        <dbReference type="ARBA" id="ARBA00022692"/>
    </source>
</evidence>
<evidence type="ECO:0000259" key="10">
    <source>
        <dbReference type="PROSITE" id="PS50893"/>
    </source>
</evidence>
<dbReference type="InterPro" id="IPR011527">
    <property type="entry name" value="ABC1_TM_dom"/>
</dbReference>
<gene>
    <name evidence="12" type="ORF">SAMN05192542_101276</name>
</gene>
<comment type="subcellular location">
    <subcellularLocation>
        <location evidence="1">Cell membrane</location>
        <topology evidence="1">Multi-pass membrane protein</topology>
    </subcellularLocation>
</comment>
<dbReference type="InterPro" id="IPR003593">
    <property type="entry name" value="AAA+_ATPase"/>
</dbReference>
<dbReference type="Proteomes" id="UP000199120">
    <property type="component" value="Unassembled WGS sequence"/>
</dbReference>
<dbReference type="PANTHER" id="PTHR24221">
    <property type="entry name" value="ATP-BINDING CASSETTE SUB-FAMILY B"/>
    <property type="match status" value="1"/>
</dbReference>
<evidence type="ECO:0000256" key="5">
    <source>
        <dbReference type="ARBA" id="ARBA00022741"/>
    </source>
</evidence>
<keyword evidence="7 9" id="KW-1133">Transmembrane helix</keyword>
<keyword evidence="5" id="KW-0547">Nucleotide-binding</keyword>
<dbReference type="GO" id="GO:1904680">
    <property type="term" value="F:peptide transmembrane transporter activity"/>
    <property type="evidence" value="ECO:0007669"/>
    <property type="project" value="InterPro"/>
</dbReference>
<evidence type="ECO:0000259" key="11">
    <source>
        <dbReference type="PROSITE" id="PS50929"/>
    </source>
</evidence>
<dbReference type="GO" id="GO:0140359">
    <property type="term" value="F:ABC-type transporter activity"/>
    <property type="evidence" value="ECO:0007669"/>
    <property type="project" value="InterPro"/>
</dbReference>
<keyword evidence="2" id="KW-1003">Cell membrane</keyword>
<dbReference type="GO" id="GO:0016887">
    <property type="term" value="F:ATP hydrolysis activity"/>
    <property type="evidence" value="ECO:0007669"/>
    <property type="project" value="InterPro"/>
</dbReference>
<reference evidence="13" key="1">
    <citation type="submission" date="2016-10" db="EMBL/GenBank/DDBJ databases">
        <authorList>
            <person name="Varghese N."/>
            <person name="Submissions S."/>
        </authorList>
    </citation>
    <scope>NUCLEOTIDE SEQUENCE [LARGE SCALE GENOMIC DNA]</scope>
    <source>
        <strain evidence="13">LMG 26416</strain>
    </source>
</reference>
<dbReference type="InterPro" id="IPR039421">
    <property type="entry name" value="Type_1_exporter"/>
</dbReference>
<dbReference type="RefSeq" id="WP_090552555.1">
    <property type="nucleotide sequence ID" value="NZ_FNSR01000003.1"/>
</dbReference>
<sequence>MMNDSDSVAGGGSFAKAVFRLLRPYWVIVLVATAMGGVSGLCTAWLLAVINDGLHAPGGITGRMVGTFVLLCVVTLSGNAIAGIANSVTGQKIIAALRKDIASRIVCAPIPELERYRIHRLLATLNSDIDTVSAFTFGFPSYAVALAVAIGCIGYMLILSPVLFVIAAIAIVLGALVNQYASGQWARHYEGVRTAQDDLQKQYRAITEGAKELRINRERRLRVYGVQLTDAADRISDLKIKAMRLFYGAGAVGSTLFFVVIGVILLMQHQLGVDSRVVSGFVIVLLYVRGPVEQLAGVLPTLSQARISFRRIAELSAQFQTREARLLTAVLTDGERRDARQPDSIELRSVVYAFPKVSDAPPFTLGPIDLKIERGETLFIIGENGSGKTTLIKILLGLYAPQGGQLMLDGEPVGPDGLDDYRQLFSAVFSDYHLFDDIVASDPALIVQAAAYLEQFEIAHKVRIENGVFSTIDLSTGQRKRLALVHALLEQRPIMMFDEWAADQDPTFRRIFYTEFLPELKRQGKTLIVVSHDDRYFGGADKIIRIRDGKIVQQGDGASFAYVHVKAGEDLQKLGS</sequence>
<dbReference type="Pfam" id="PF00664">
    <property type="entry name" value="ABC_membrane"/>
    <property type="match status" value="1"/>
</dbReference>
<evidence type="ECO:0000313" key="13">
    <source>
        <dbReference type="Proteomes" id="UP000199120"/>
    </source>
</evidence>
<evidence type="ECO:0000256" key="3">
    <source>
        <dbReference type="ARBA" id="ARBA00022519"/>
    </source>
</evidence>
<dbReference type="PROSITE" id="PS50893">
    <property type="entry name" value="ABC_TRANSPORTER_2"/>
    <property type="match status" value="1"/>
</dbReference>